<dbReference type="SUPFAM" id="SSF50998">
    <property type="entry name" value="Quinoprotein alcohol dehydrogenase-like"/>
    <property type="match status" value="1"/>
</dbReference>
<dbReference type="RefSeq" id="WP_013116218.1">
    <property type="nucleotide sequence ID" value="NC_014151.1"/>
</dbReference>
<proteinExistence type="predicted"/>
<protein>
    <submittedName>
        <fullName evidence="1">Uncharacterized protein</fullName>
    </submittedName>
</protein>
<dbReference type="OrthoDB" id="3774126at2"/>
<reference evidence="1 2" key="1">
    <citation type="journal article" date="2010" name="Stand. Genomic Sci.">
        <title>Complete genome sequence of Cellulomonas flavigena type strain (134).</title>
        <authorList>
            <person name="Abt B."/>
            <person name="Foster B."/>
            <person name="Lapidus A."/>
            <person name="Clum A."/>
            <person name="Sun H."/>
            <person name="Pukall R."/>
            <person name="Lucas S."/>
            <person name="Glavina Del Rio T."/>
            <person name="Nolan M."/>
            <person name="Tice H."/>
            <person name="Cheng J.F."/>
            <person name="Pitluck S."/>
            <person name="Liolios K."/>
            <person name="Ivanova N."/>
            <person name="Mavromatis K."/>
            <person name="Ovchinnikova G."/>
            <person name="Pati A."/>
            <person name="Goodwin L."/>
            <person name="Chen A."/>
            <person name="Palaniappan K."/>
            <person name="Land M."/>
            <person name="Hauser L."/>
            <person name="Chang Y.J."/>
            <person name="Jeffries C.D."/>
            <person name="Rohde M."/>
            <person name="Goker M."/>
            <person name="Woyke T."/>
            <person name="Bristow J."/>
            <person name="Eisen J.A."/>
            <person name="Markowitz V."/>
            <person name="Hugenholtz P."/>
            <person name="Kyrpides N.C."/>
            <person name="Klenk H.P."/>
        </authorList>
    </citation>
    <scope>NUCLEOTIDE SEQUENCE [LARGE SCALE GENOMIC DNA]</scope>
    <source>
        <strain evidence="2">ATCC 482 / DSM 20109 / BCRC 11376 / JCM 18109 / NBRC 3775 / NCIMB 8073 / NRS 134</strain>
    </source>
</reference>
<keyword evidence="2" id="KW-1185">Reference proteome</keyword>
<gene>
    <name evidence="1" type="ordered locus">Cfla_0978</name>
</gene>
<dbReference type="EMBL" id="CP001964">
    <property type="protein sequence ID" value="ADG73884.1"/>
    <property type="molecule type" value="Genomic_DNA"/>
</dbReference>
<evidence type="ECO:0000313" key="2">
    <source>
        <dbReference type="Proteomes" id="UP000000849"/>
    </source>
</evidence>
<accession>D5UKR6</accession>
<evidence type="ECO:0000313" key="1">
    <source>
        <dbReference type="EMBL" id="ADG73884.1"/>
    </source>
</evidence>
<organism evidence="1 2">
    <name type="scientific">Cellulomonas flavigena (strain ATCC 482 / DSM 20109 / BCRC 11376 / JCM 18109 / NBRC 3775 / NCIMB 8073 / NRS 134)</name>
    <dbReference type="NCBI Taxonomy" id="446466"/>
    <lineage>
        <taxon>Bacteria</taxon>
        <taxon>Bacillati</taxon>
        <taxon>Actinomycetota</taxon>
        <taxon>Actinomycetes</taxon>
        <taxon>Micrococcales</taxon>
        <taxon>Cellulomonadaceae</taxon>
        <taxon>Cellulomonas</taxon>
    </lineage>
</organism>
<dbReference type="Proteomes" id="UP000000849">
    <property type="component" value="Chromosome"/>
</dbReference>
<dbReference type="KEGG" id="cfl:Cfla_0978"/>
<dbReference type="AlphaFoldDB" id="D5UKR6"/>
<dbReference type="InterPro" id="IPR011047">
    <property type="entry name" value="Quinoprotein_ADH-like_sf"/>
</dbReference>
<dbReference type="HOGENOM" id="CLU_908179_0_0_11"/>
<name>D5UKR6_CELFN</name>
<sequence>MGLLGGRRAPVPLVELWRVPVRGHVSHTVRCDAGTGSVWVGDGTVAFASLALHRLDLATGVVTADVRTRHQQARTTALAGGSLWVATDRRLLRVDPLTLEVQGTWEERLVRYTDRLLPLDDARFVMANRVAPAMGVLDLATGRTRRVTVGANPVVAALPDGVAVARRTGEGGWRRLDVGTLRLVDERPGPRVVAMAWLDGLWAVPAGSRDGHDGTARVVRLDGDAGHRLTGRASALVADPGRGLLWAVLEDGLQAVDVRSGTVGHVHRLPSGSRVKHVAPDAGVVATTLWGEPDDDELVLYRLPVG</sequence>